<name>A0A1H8SIS2_9EURY</name>
<organism evidence="2 3">
    <name type="scientific">Halogranum amylolyticum</name>
    <dbReference type="NCBI Taxonomy" id="660520"/>
    <lineage>
        <taxon>Archaea</taxon>
        <taxon>Methanobacteriati</taxon>
        <taxon>Methanobacteriota</taxon>
        <taxon>Stenosarchaea group</taxon>
        <taxon>Halobacteria</taxon>
        <taxon>Halobacteriales</taxon>
        <taxon>Haloferacaceae</taxon>
    </lineage>
</organism>
<dbReference type="Proteomes" id="UP000199126">
    <property type="component" value="Unassembled WGS sequence"/>
</dbReference>
<protein>
    <submittedName>
        <fullName evidence="2">Uncharacterized protein</fullName>
    </submittedName>
</protein>
<feature type="compositionally biased region" description="Basic residues" evidence="1">
    <location>
        <begin position="122"/>
        <end position="132"/>
    </location>
</feature>
<proteinExistence type="predicted"/>
<evidence type="ECO:0000313" key="2">
    <source>
        <dbReference type="EMBL" id="SEO78416.1"/>
    </source>
</evidence>
<evidence type="ECO:0000313" key="3">
    <source>
        <dbReference type="Proteomes" id="UP000199126"/>
    </source>
</evidence>
<dbReference type="EMBL" id="FODV01000005">
    <property type="protein sequence ID" value="SEO78416.1"/>
    <property type="molecule type" value="Genomic_DNA"/>
</dbReference>
<feature type="compositionally biased region" description="Basic and acidic residues" evidence="1">
    <location>
        <begin position="55"/>
        <end position="66"/>
    </location>
</feature>
<feature type="compositionally biased region" description="Basic residues" evidence="1">
    <location>
        <begin position="105"/>
        <end position="114"/>
    </location>
</feature>
<feature type="region of interest" description="Disordered" evidence="1">
    <location>
        <begin position="1"/>
        <end position="75"/>
    </location>
</feature>
<sequence length="197" mass="22263">MCSPHDLRPAIRSRSRRIGGCTGVRPLSHGTGTDQTGIRARTPKHGSPRTARPRISRESGDTRDVSTDSGLLLGHPQNHAREHVDAERVLVDVERARVVATRVVGTRRRRRPPRPPRNPSSRFHRQARRARSAFRWTKKPLVHFAGSLERCYLTSARGSHTISVAGGRHSARTRKLSGSRWYASVAIDIRDDRRWRV</sequence>
<accession>A0A1H8SIS2</accession>
<reference evidence="3" key="1">
    <citation type="submission" date="2016-10" db="EMBL/GenBank/DDBJ databases">
        <authorList>
            <person name="Varghese N."/>
            <person name="Submissions S."/>
        </authorList>
    </citation>
    <scope>NUCLEOTIDE SEQUENCE [LARGE SCALE GENOMIC DNA]</scope>
    <source>
        <strain evidence="3">CGMCC 1.10121</strain>
    </source>
</reference>
<gene>
    <name evidence="2" type="ORF">SAMN04487948_105121</name>
</gene>
<keyword evidence="3" id="KW-1185">Reference proteome</keyword>
<dbReference type="AlphaFoldDB" id="A0A1H8SIS2"/>
<evidence type="ECO:0000256" key="1">
    <source>
        <dbReference type="SAM" id="MobiDB-lite"/>
    </source>
</evidence>
<feature type="compositionally biased region" description="Basic residues" evidence="1">
    <location>
        <begin position="41"/>
        <end position="54"/>
    </location>
</feature>
<feature type="region of interest" description="Disordered" evidence="1">
    <location>
        <begin position="104"/>
        <end position="132"/>
    </location>
</feature>